<name>A0A5B7F8W4_PORTR</name>
<reference evidence="2 3" key="1">
    <citation type="submission" date="2019-05" db="EMBL/GenBank/DDBJ databases">
        <title>Another draft genome of Portunus trituberculatus and its Hox gene families provides insights of decapod evolution.</title>
        <authorList>
            <person name="Jeong J.-H."/>
            <person name="Song I."/>
            <person name="Kim S."/>
            <person name="Choi T."/>
            <person name="Kim D."/>
            <person name="Ryu S."/>
            <person name="Kim W."/>
        </authorList>
    </citation>
    <scope>NUCLEOTIDE SEQUENCE [LARGE SCALE GENOMIC DNA]</scope>
    <source>
        <tissue evidence="2">Muscle</tissue>
    </source>
</reference>
<feature type="compositionally biased region" description="Basic residues" evidence="1">
    <location>
        <begin position="57"/>
        <end position="66"/>
    </location>
</feature>
<organism evidence="2 3">
    <name type="scientific">Portunus trituberculatus</name>
    <name type="common">Swimming crab</name>
    <name type="synonym">Neptunus trituberculatus</name>
    <dbReference type="NCBI Taxonomy" id="210409"/>
    <lineage>
        <taxon>Eukaryota</taxon>
        <taxon>Metazoa</taxon>
        <taxon>Ecdysozoa</taxon>
        <taxon>Arthropoda</taxon>
        <taxon>Crustacea</taxon>
        <taxon>Multicrustacea</taxon>
        <taxon>Malacostraca</taxon>
        <taxon>Eumalacostraca</taxon>
        <taxon>Eucarida</taxon>
        <taxon>Decapoda</taxon>
        <taxon>Pleocyemata</taxon>
        <taxon>Brachyura</taxon>
        <taxon>Eubrachyura</taxon>
        <taxon>Portunoidea</taxon>
        <taxon>Portunidae</taxon>
        <taxon>Portuninae</taxon>
        <taxon>Portunus</taxon>
    </lineage>
</organism>
<sequence>MDRRDWASANSGLNLTNLSLQGEDAPAMEAAERQEFAASTGPYSLQEERKEHSPHTPSKRRRRQFACKKTIKDA</sequence>
<accession>A0A5B7F8W4</accession>
<protein>
    <submittedName>
        <fullName evidence="2">Uncharacterized protein</fullName>
    </submittedName>
</protein>
<dbReference type="Proteomes" id="UP000324222">
    <property type="component" value="Unassembled WGS sequence"/>
</dbReference>
<feature type="compositionally biased region" description="Polar residues" evidence="1">
    <location>
        <begin position="8"/>
        <end position="20"/>
    </location>
</feature>
<evidence type="ECO:0000313" key="3">
    <source>
        <dbReference type="Proteomes" id="UP000324222"/>
    </source>
</evidence>
<dbReference type="EMBL" id="VSRR010005600">
    <property type="protein sequence ID" value="MPC42872.1"/>
    <property type="molecule type" value="Genomic_DNA"/>
</dbReference>
<keyword evidence="3" id="KW-1185">Reference proteome</keyword>
<gene>
    <name evidence="2" type="ORF">E2C01_036503</name>
</gene>
<dbReference type="AlphaFoldDB" id="A0A5B7F8W4"/>
<evidence type="ECO:0000256" key="1">
    <source>
        <dbReference type="SAM" id="MobiDB-lite"/>
    </source>
</evidence>
<proteinExistence type="predicted"/>
<feature type="region of interest" description="Disordered" evidence="1">
    <location>
        <begin position="1"/>
        <end position="74"/>
    </location>
</feature>
<comment type="caution">
    <text evidence="2">The sequence shown here is derived from an EMBL/GenBank/DDBJ whole genome shotgun (WGS) entry which is preliminary data.</text>
</comment>
<evidence type="ECO:0000313" key="2">
    <source>
        <dbReference type="EMBL" id="MPC42872.1"/>
    </source>
</evidence>